<keyword evidence="4" id="KW-0479">Metal-binding</keyword>
<keyword evidence="7" id="KW-0411">Iron-sulfur</keyword>
<keyword evidence="6" id="KW-0408">Iron</keyword>
<dbReference type="InterPro" id="IPR009010">
    <property type="entry name" value="Asp_de-COase-like_dom_sf"/>
</dbReference>
<evidence type="ECO:0000259" key="8">
    <source>
        <dbReference type="PROSITE" id="PS51669"/>
    </source>
</evidence>
<keyword evidence="5 9" id="KW-0560">Oxidoreductase</keyword>
<dbReference type="Gene3D" id="2.20.25.90">
    <property type="entry name" value="ADC-like domains"/>
    <property type="match status" value="1"/>
</dbReference>
<comment type="cofactor">
    <cofactor evidence="1">
        <name>Mo-bis(molybdopterin guanine dinucleotide)</name>
        <dbReference type="ChEBI" id="CHEBI:60539"/>
    </cofactor>
</comment>
<dbReference type="GO" id="GO:0016491">
    <property type="term" value="F:oxidoreductase activity"/>
    <property type="evidence" value="ECO:0007669"/>
    <property type="project" value="UniProtKB-KW"/>
</dbReference>
<reference evidence="9" key="1">
    <citation type="submission" date="2009-10" db="EMBL/GenBank/DDBJ databases">
        <title>Diversity of trophic interactions inside an arsenic-rich microbial ecosystem.</title>
        <authorList>
            <person name="Bertin P.N."/>
            <person name="Heinrich-Salmeron A."/>
            <person name="Pelletier E."/>
            <person name="Goulhen-Chollet F."/>
            <person name="Arsene-Ploetze F."/>
            <person name="Gallien S."/>
            <person name="Calteau A."/>
            <person name="Vallenet D."/>
            <person name="Casiot C."/>
            <person name="Chane-Woon-Ming B."/>
            <person name="Giloteaux L."/>
            <person name="Barakat M."/>
            <person name="Bonnefoy V."/>
            <person name="Bruneel O."/>
            <person name="Chandler M."/>
            <person name="Cleiss J."/>
            <person name="Duran R."/>
            <person name="Elbaz-Poulichet F."/>
            <person name="Fonknechten N."/>
            <person name="Lauga B."/>
            <person name="Mornico D."/>
            <person name="Ortet P."/>
            <person name="Schaeffer C."/>
            <person name="Siguier P."/>
            <person name="Alexander Thil Smith A."/>
            <person name="Van Dorsselaer A."/>
            <person name="Weissenbach J."/>
            <person name="Medigue C."/>
            <person name="Le Paslier D."/>
        </authorList>
    </citation>
    <scope>NUCLEOTIDE SEQUENCE</scope>
</reference>
<evidence type="ECO:0000256" key="1">
    <source>
        <dbReference type="ARBA" id="ARBA00001942"/>
    </source>
</evidence>
<evidence type="ECO:0000256" key="4">
    <source>
        <dbReference type="ARBA" id="ARBA00022723"/>
    </source>
</evidence>
<gene>
    <name evidence="9" type="ORF">CARN6_0962</name>
</gene>
<dbReference type="InterPro" id="IPR006655">
    <property type="entry name" value="Mopterin_OxRdtase_prok_CS"/>
</dbReference>
<comment type="similarity">
    <text evidence="2">Belongs to the prokaryotic molybdopterin-containing oxidoreductase family.</text>
</comment>
<accession>E6QK40</accession>
<dbReference type="Gene3D" id="2.40.40.20">
    <property type="match status" value="1"/>
</dbReference>
<organism evidence="9">
    <name type="scientific">mine drainage metagenome</name>
    <dbReference type="NCBI Taxonomy" id="410659"/>
    <lineage>
        <taxon>unclassified sequences</taxon>
        <taxon>metagenomes</taxon>
        <taxon>ecological metagenomes</taxon>
    </lineage>
</organism>
<dbReference type="InterPro" id="IPR006656">
    <property type="entry name" value="Mopterin_OxRdtase"/>
</dbReference>
<evidence type="ECO:0000256" key="3">
    <source>
        <dbReference type="ARBA" id="ARBA00022505"/>
    </source>
</evidence>
<dbReference type="GO" id="GO:0043546">
    <property type="term" value="F:molybdopterin cofactor binding"/>
    <property type="evidence" value="ECO:0007669"/>
    <property type="project" value="InterPro"/>
</dbReference>
<sequence>MSASPATTQSLPLHVVHTVCSHDCPDSCAVLVTVDSSGRAVKVAGDPTHPVTRGFLCGKVAKYLDRVYSPERVLYPLKRKSGVRKGPSGERDDSAFERISWEQALDEIAARLSHTAERYGPESILPYSYAGTMGLLGYGSMDRRFFHRLGASQLDRTICSVAGGEAWNLVYGRRLGTSNEDFAHAKLILAWGANIHGNNIHLWPFVERARRNGARLIVIDPYRTRTASLADWHIAIRPGTDAALALGMMHVILNEGLEDREYIEKMTHGFAALAERALEYTPERVAAWTGMRPAEIEQLAREYATTRPAALRLNYGVQRAENGGTAVRAIAMLPALTGSWRERGGGAQLSLSGSFQWNKQAVERPDLMLASPLNRPARVVNMSRLGHALTELGQNSGGGQPVHALFVYNSNPGAVAPNQNLVRRGLMRDDLFTVVHEQFLTDTTDYADYVLPATTFLEHEEIQGAYGHTLVQYSAQAIEPLGEARSNVWLFSQLAARMGFNEPCFCDTPQQMMRQALDPDENGFSRNPGMQHISLASLVDHGHIALQLGNAQNALPFNTGTVETPSGKIEFYSDQLAAAGQDPLPAFVAPTESRLSVAAEKFPLEFLPRKADHYMNSTFANLDGHRKMEADTAHRLEIHAEDAASRGIADDDRVRVWNDRGSLTLTALVSSRVSPGVVAGRMEWGKLSADGQNVNALTSERLTDIGAAATFYSTLVEVELAR</sequence>
<dbReference type="Pfam" id="PF04879">
    <property type="entry name" value="Molybdop_Fe4S4"/>
    <property type="match status" value="1"/>
</dbReference>
<dbReference type="GO" id="GO:0051536">
    <property type="term" value="F:iron-sulfur cluster binding"/>
    <property type="evidence" value="ECO:0007669"/>
    <property type="project" value="UniProtKB-KW"/>
</dbReference>
<dbReference type="SUPFAM" id="SSF53706">
    <property type="entry name" value="Formate dehydrogenase/DMSO reductase, domains 1-3"/>
    <property type="match status" value="1"/>
</dbReference>
<dbReference type="InterPro" id="IPR006657">
    <property type="entry name" value="MoPterin_dinucl-bd_dom"/>
</dbReference>
<dbReference type="AlphaFoldDB" id="E6QK40"/>
<comment type="caution">
    <text evidence="9">The sequence shown here is derived from an EMBL/GenBank/DDBJ whole genome shotgun (WGS) entry which is preliminary data.</text>
</comment>
<evidence type="ECO:0000256" key="7">
    <source>
        <dbReference type="ARBA" id="ARBA00023014"/>
    </source>
</evidence>
<dbReference type="PANTHER" id="PTHR43742">
    <property type="entry name" value="TRIMETHYLAMINE-N-OXIDE REDUCTASE"/>
    <property type="match status" value="1"/>
</dbReference>
<dbReference type="InterPro" id="IPR006963">
    <property type="entry name" value="Mopterin_OxRdtase_4Fe-4S_dom"/>
</dbReference>
<dbReference type="GO" id="GO:0046872">
    <property type="term" value="F:metal ion binding"/>
    <property type="evidence" value="ECO:0007669"/>
    <property type="project" value="UniProtKB-KW"/>
</dbReference>
<evidence type="ECO:0000256" key="2">
    <source>
        <dbReference type="ARBA" id="ARBA00010312"/>
    </source>
</evidence>
<evidence type="ECO:0000313" key="9">
    <source>
        <dbReference type="EMBL" id="CBI07607.1"/>
    </source>
</evidence>
<keyword evidence="3" id="KW-0500">Molybdenum</keyword>
<dbReference type="PANTHER" id="PTHR43742:SF6">
    <property type="entry name" value="OXIDOREDUCTASE YYAE-RELATED"/>
    <property type="match status" value="1"/>
</dbReference>
<dbReference type="Pfam" id="PF01568">
    <property type="entry name" value="Molydop_binding"/>
    <property type="match status" value="1"/>
</dbReference>
<protein>
    <submittedName>
        <fullName evidence="9">Putative formate dehydrogenase</fullName>
        <ecNumber evidence="9">1.2.1.2</ecNumber>
    </submittedName>
</protein>
<evidence type="ECO:0000256" key="6">
    <source>
        <dbReference type="ARBA" id="ARBA00023004"/>
    </source>
</evidence>
<dbReference type="EC" id="1.2.1.2" evidence="9"/>
<dbReference type="Pfam" id="PF00384">
    <property type="entry name" value="Molybdopterin"/>
    <property type="match status" value="1"/>
</dbReference>
<dbReference type="Gene3D" id="3.30.2070.10">
    <property type="entry name" value="Formate dehydrogenase/DMSO reductase"/>
    <property type="match status" value="1"/>
</dbReference>
<dbReference type="EMBL" id="CABQ01000109">
    <property type="protein sequence ID" value="CBI07607.1"/>
    <property type="molecule type" value="Genomic_DNA"/>
</dbReference>
<dbReference type="PROSITE" id="PS00490">
    <property type="entry name" value="MOLYBDOPTERIN_PROK_2"/>
    <property type="match status" value="1"/>
</dbReference>
<dbReference type="Gene3D" id="3.40.50.740">
    <property type="match status" value="1"/>
</dbReference>
<dbReference type="PROSITE" id="PS00932">
    <property type="entry name" value="MOLYBDOPTERIN_PROK_3"/>
    <property type="match status" value="1"/>
</dbReference>
<dbReference type="CDD" id="cd02766">
    <property type="entry name" value="MopB_3"/>
    <property type="match status" value="1"/>
</dbReference>
<dbReference type="Gene3D" id="3.40.228.10">
    <property type="entry name" value="Dimethylsulfoxide Reductase, domain 2"/>
    <property type="match status" value="1"/>
</dbReference>
<evidence type="ECO:0000256" key="5">
    <source>
        <dbReference type="ARBA" id="ARBA00023002"/>
    </source>
</evidence>
<name>E6QK40_9ZZZZ</name>
<dbReference type="PROSITE" id="PS51669">
    <property type="entry name" value="4FE4S_MOW_BIS_MGD"/>
    <property type="match status" value="1"/>
</dbReference>
<dbReference type="SMART" id="SM00926">
    <property type="entry name" value="Molybdop_Fe4S4"/>
    <property type="match status" value="1"/>
</dbReference>
<proteinExistence type="inferred from homology"/>
<dbReference type="SUPFAM" id="SSF50692">
    <property type="entry name" value="ADC-like"/>
    <property type="match status" value="1"/>
</dbReference>
<dbReference type="InterPro" id="IPR050612">
    <property type="entry name" value="Prok_Mopterin_Oxidored"/>
</dbReference>
<feature type="domain" description="4Fe-4S Mo/W bis-MGD-type" evidence="8">
    <location>
        <begin position="13"/>
        <end position="71"/>
    </location>
</feature>